<protein>
    <submittedName>
        <fullName evidence="2">Uncharacterized protein</fullName>
    </submittedName>
</protein>
<evidence type="ECO:0000256" key="1">
    <source>
        <dbReference type="SAM" id="MobiDB-lite"/>
    </source>
</evidence>
<reference evidence="2 3" key="1">
    <citation type="journal article" date="2020" name="Cell">
        <title>Large-Scale Comparative Analyses of Tick Genomes Elucidate Their Genetic Diversity and Vector Capacities.</title>
        <authorList>
            <consortium name="Tick Genome and Microbiome Consortium (TIGMIC)"/>
            <person name="Jia N."/>
            <person name="Wang J."/>
            <person name="Shi W."/>
            <person name="Du L."/>
            <person name="Sun Y."/>
            <person name="Zhan W."/>
            <person name="Jiang J.F."/>
            <person name="Wang Q."/>
            <person name="Zhang B."/>
            <person name="Ji P."/>
            <person name="Bell-Sakyi L."/>
            <person name="Cui X.M."/>
            <person name="Yuan T.T."/>
            <person name="Jiang B.G."/>
            <person name="Yang W.F."/>
            <person name="Lam T.T."/>
            <person name="Chang Q.C."/>
            <person name="Ding S.J."/>
            <person name="Wang X.J."/>
            <person name="Zhu J.G."/>
            <person name="Ruan X.D."/>
            <person name="Zhao L."/>
            <person name="Wei J.T."/>
            <person name="Ye R.Z."/>
            <person name="Que T.C."/>
            <person name="Du C.H."/>
            <person name="Zhou Y.H."/>
            <person name="Cheng J.X."/>
            <person name="Dai P.F."/>
            <person name="Guo W.B."/>
            <person name="Han X.H."/>
            <person name="Huang E.J."/>
            <person name="Li L.F."/>
            <person name="Wei W."/>
            <person name="Gao Y.C."/>
            <person name="Liu J.Z."/>
            <person name="Shao H.Z."/>
            <person name="Wang X."/>
            <person name="Wang C.C."/>
            <person name="Yang T.C."/>
            <person name="Huo Q.B."/>
            <person name="Li W."/>
            <person name="Chen H.Y."/>
            <person name="Chen S.E."/>
            <person name="Zhou L.G."/>
            <person name="Ni X.B."/>
            <person name="Tian J.H."/>
            <person name="Sheng Y."/>
            <person name="Liu T."/>
            <person name="Pan Y.S."/>
            <person name="Xia L.Y."/>
            <person name="Li J."/>
            <person name="Zhao F."/>
            <person name="Cao W.C."/>
        </authorList>
    </citation>
    <scope>NUCLEOTIDE SEQUENCE [LARGE SCALE GENOMIC DNA]</scope>
    <source>
        <strain evidence="2">HaeL-2018</strain>
    </source>
</reference>
<comment type="caution">
    <text evidence="2">The sequence shown here is derived from an EMBL/GenBank/DDBJ whole genome shotgun (WGS) entry which is preliminary data.</text>
</comment>
<feature type="region of interest" description="Disordered" evidence="1">
    <location>
        <begin position="1"/>
        <end position="61"/>
    </location>
</feature>
<dbReference type="Proteomes" id="UP000821853">
    <property type="component" value="Unassembled WGS sequence"/>
</dbReference>
<feature type="compositionally biased region" description="Basic and acidic residues" evidence="1">
    <location>
        <begin position="1"/>
        <end position="13"/>
    </location>
</feature>
<keyword evidence="3" id="KW-1185">Reference proteome</keyword>
<name>A0A9J6GM77_HAELO</name>
<dbReference type="AlphaFoldDB" id="A0A9J6GM77"/>
<dbReference type="VEuPathDB" id="VectorBase:HLOH_051480"/>
<evidence type="ECO:0000313" key="2">
    <source>
        <dbReference type="EMBL" id="KAH9376370.1"/>
    </source>
</evidence>
<organism evidence="2 3">
    <name type="scientific">Haemaphysalis longicornis</name>
    <name type="common">Bush tick</name>
    <dbReference type="NCBI Taxonomy" id="44386"/>
    <lineage>
        <taxon>Eukaryota</taxon>
        <taxon>Metazoa</taxon>
        <taxon>Ecdysozoa</taxon>
        <taxon>Arthropoda</taxon>
        <taxon>Chelicerata</taxon>
        <taxon>Arachnida</taxon>
        <taxon>Acari</taxon>
        <taxon>Parasitiformes</taxon>
        <taxon>Ixodida</taxon>
        <taxon>Ixodoidea</taxon>
        <taxon>Ixodidae</taxon>
        <taxon>Haemaphysalinae</taxon>
        <taxon>Haemaphysalis</taxon>
    </lineage>
</organism>
<proteinExistence type="predicted"/>
<evidence type="ECO:0000313" key="3">
    <source>
        <dbReference type="Proteomes" id="UP000821853"/>
    </source>
</evidence>
<accession>A0A9J6GM77</accession>
<sequence length="61" mass="6810">MKTEKEKAGREDSPYSSQPGLRGRCDKKEDEEEEAHAGEAASPRRHFQGLSSGRPGELWPL</sequence>
<dbReference type="EMBL" id="JABSTR010000008">
    <property type="protein sequence ID" value="KAH9376370.1"/>
    <property type="molecule type" value="Genomic_DNA"/>
</dbReference>
<gene>
    <name evidence="2" type="ORF">HPB48_001757</name>
</gene>